<keyword evidence="8 9" id="KW-0119">Carbohydrate metabolism</keyword>
<feature type="domain" description="Nucleotidyl transferase" evidence="10">
    <location>
        <begin position="8"/>
        <end position="257"/>
    </location>
</feature>
<dbReference type="InterPro" id="IPR005836">
    <property type="entry name" value="ADP_Glu_pyroP_CS"/>
</dbReference>
<evidence type="ECO:0000256" key="6">
    <source>
        <dbReference type="ARBA" id="ARBA00022840"/>
    </source>
</evidence>
<evidence type="ECO:0000313" key="12">
    <source>
        <dbReference type="EMBL" id="KEZ87943.1"/>
    </source>
</evidence>
<keyword evidence="5 9" id="KW-0547">Nucleotide-binding</keyword>
<dbReference type="Pfam" id="PF00483">
    <property type="entry name" value="NTP_transferase"/>
    <property type="match status" value="1"/>
</dbReference>
<comment type="pathway">
    <text evidence="9">Glycan biosynthesis; glycogen biosynthesis.</text>
</comment>
<dbReference type="InterPro" id="IPR056818">
    <property type="entry name" value="GlmU/GlgC-like_hexapep"/>
</dbReference>
<evidence type="ECO:0000259" key="11">
    <source>
        <dbReference type="Pfam" id="PF24894"/>
    </source>
</evidence>
<dbReference type="PANTHER" id="PTHR43523:SF2">
    <property type="entry name" value="GLUCOSE-1-PHOSPHATE ADENYLYLTRANSFERASE"/>
    <property type="match status" value="1"/>
</dbReference>
<feature type="binding site" evidence="9">
    <location>
        <begin position="180"/>
        <end position="181"/>
    </location>
    <ligand>
        <name>alpha-D-glucose 1-phosphate</name>
        <dbReference type="ChEBI" id="CHEBI:58601"/>
    </ligand>
</feature>
<protein>
    <recommendedName>
        <fullName evidence="9">Glucose-1-phosphate adenylyltransferase</fullName>
        <ecNumber evidence="9">2.7.7.27</ecNumber>
    </recommendedName>
    <alternativeName>
        <fullName evidence="9">ADP-glucose pyrophosphorylase</fullName>
        <shortName evidence="9">ADPGlc PPase</shortName>
    </alternativeName>
    <alternativeName>
        <fullName evidence="9">ADP-glucose synthase</fullName>
    </alternativeName>
</protein>
<comment type="caution">
    <text evidence="12">The sequence shown here is derived from an EMBL/GenBank/DDBJ whole genome shotgun (WGS) entry which is preliminary data.</text>
</comment>
<dbReference type="Proteomes" id="UP000028525">
    <property type="component" value="Unassembled WGS sequence"/>
</dbReference>
<comment type="function">
    <text evidence="9">Involved in the biosynthesis of ADP-glucose, a building block required for the elongation reactions to produce glycogen. Catalyzes the reaction between ATP and alpha-D-glucose 1-phosphate (G1P) to produce pyrophosphate and ADP-Glc.</text>
</comment>
<feature type="site" description="Could play a key role in the communication between the regulatory and the substrate sites" evidence="9">
    <location>
        <position position="99"/>
    </location>
</feature>
<evidence type="ECO:0000256" key="2">
    <source>
        <dbReference type="ARBA" id="ARBA00022600"/>
    </source>
</evidence>
<evidence type="ECO:0000256" key="7">
    <source>
        <dbReference type="ARBA" id="ARBA00023056"/>
    </source>
</evidence>
<gene>
    <name evidence="9" type="primary">glgC</name>
    <name evidence="12" type="ORF">IO98_19950</name>
</gene>
<dbReference type="EMBL" id="JPME01000028">
    <property type="protein sequence ID" value="KEZ87943.1"/>
    <property type="molecule type" value="Genomic_DNA"/>
</dbReference>
<dbReference type="PROSITE" id="PS00809">
    <property type="entry name" value="ADP_GLC_PYROPHOSPH_2"/>
    <property type="match status" value="1"/>
</dbReference>
<evidence type="ECO:0000256" key="8">
    <source>
        <dbReference type="ARBA" id="ARBA00023277"/>
    </source>
</evidence>
<dbReference type="Gene3D" id="3.90.550.10">
    <property type="entry name" value="Spore Coat Polysaccharide Biosynthesis Protein SpsA, Chain A"/>
    <property type="match status" value="1"/>
</dbReference>
<evidence type="ECO:0000256" key="9">
    <source>
        <dbReference type="HAMAP-Rule" id="MF_00624"/>
    </source>
</evidence>
<dbReference type="InterPro" id="IPR005835">
    <property type="entry name" value="NTP_transferase_dom"/>
</dbReference>
<dbReference type="CDD" id="cd04651">
    <property type="entry name" value="LbH_G1P_AT_C"/>
    <property type="match status" value="1"/>
</dbReference>
<evidence type="ECO:0000256" key="3">
    <source>
        <dbReference type="ARBA" id="ARBA00022679"/>
    </source>
</evidence>
<comment type="catalytic activity">
    <reaction evidence="9">
        <text>alpha-D-glucose 1-phosphate + ATP + H(+) = ADP-alpha-D-glucose + diphosphate</text>
        <dbReference type="Rhea" id="RHEA:12120"/>
        <dbReference type="ChEBI" id="CHEBI:15378"/>
        <dbReference type="ChEBI" id="CHEBI:30616"/>
        <dbReference type="ChEBI" id="CHEBI:33019"/>
        <dbReference type="ChEBI" id="CHEBI:57498"/>
        <dbReference type="ChEBI" id="CHEBI:58601"/>
        <dbReference type="EC" id="2.7.7.27"/>
    </reaction>
</comment>
<comment type="subunit">
    <text evidence="9">Homotetramer.</text>
</comment>
<evidence type="ECO:0000259" key="10">
    <source>
        <dbReference type="Pfam" id="PF00483"/>
    </source>
</evidence>
<dbReference type="InterPro" id="IPR011004">
    <property type="entry name" value="Trimer_LpxA-like_sf"/>
</dbReference>
<dbReference type="SUPFAM" id="SSF53448">
    <property type="entry name" value="Nucleotide-diphospho-sugar transferases"/>
    <property type="match status" value="1"/>
</dbReference>
<dbReference type="InterPro" id="IPR011831">
    <property type="entry name" value="ADP-Glc_PPase"/>
</dbReference>
<accession>A0A084JG59</accession>
<proteinExistence type="inferred from homology"/>
<feature type="site" description="Could play a key role in the communication between the regulatory and the substrate sites" evidence="9">
    <location>
        <position position="60"/>
    </location>
</feature>
<sequence>MIKKEMIAMLLAGGQGSRLGVLTQKVAKPAVSFGGKYRIIDFPLSNCINSGVDTVGVLTQYQPLRLNTHIGIGIPWDLDRNVGGVTILPPYEKSKGSDWYTGTANAIYQNLEYMETYNPDYVLILSGDHIYKMDYEVMLEYHKANNADITIAAMPVPIEEASRFGILITDESNRITEFEEKPVNPRSNLASMGIYIFSWKVLREALIKMSDVPGCDFGKHIIPYCFEAGDRVFAYEYNGYWKDVGTLSSYWEANMELIDIIPEFNLYEEYWKIYTKSDIIPPQYVSEEAVIDRSIIGEGSEICGEVHNSVIGAGVTIKKGAVIKDSIIMRECVLEENVKVQKAIIAENVKIGANSELGFGEFAPSKYDPKVYQSDLVTVGENSTIPENVKVGKNTAIVGETTAEDYADGELAGGDYIIKAGGIR</sequence>
<dbReference type="SUPFAM" id="SSF51161">
    <property type="entry name" value="Trimeric LpxA-like enzymes"/>
    <property type="match status" value="1"/>
</dbReference>
<dbReference type="PROSITE" id="PS00808">
    <property type="entry name" value="ADP_GLC_PYROPHOSPH_1"/>
    <property type="match status" value="1"/>
</dbReference>
<feature type="binding site" evidence="9">
    <location>
        <position position="165"/>
    </location>
    <ligand>
        <name>alpha-D-glucose 1-phosphate</name>
        <dbReference type="ChEBI" id="CHEBI:58601"/>
    </ligand>
</feature>
<keyword evidence="4 9" id="KW-0548">Nucleotidyltransferase</keyword>
<dbReference type="GO" id="GO:0005524">
    <property type="term" value="F:ATP binding"/>
    <property type="evidence" value="ECO:0007669"/>
    <property type="project" value="UniProtKB-KW"/>
</dbReference>
<dbReference type="GO" id="GO:0005978">
    <property type="term" value="P:glycogen biosynthetic process"/>
    <property type="evidence" value="ECO:0007669"/>
    <property type="project" value="UniProtKB-UniRule"/>
</dbReference>
<dbReference type="STRING" id="29354.IO98_19950"/>
<dbReference type="RefSeq" id="WP_038283982.1">
    <property type="nucleotide sequence ID" value="NZ_JPME01000028.1"/>
</dbReference>
<dbReference type="HAMAP" id="MF_00624">
    <property type="entry name" value="GlgC"/>
    <property type="match status" value="1"/>
</dbReference>
<dbReference type="EC" id="2.7.7.27" evidence="9"/>
<dbReference type="NCBIfam" id="TIGR02091">
    <property type="entry name" value="glgC"/>
    <property type="match status" value="1"/>
</dbReference>
<dbReference type="NCBIfam" id="NF003670">
    <property type="entry name" value="PRK05293.1"/>
    <property type="match status" value="1"/>
</dbReference>
<evidence type="ECO:0000256" key="5">
    <source>
        <dbReference type="ARBA" id="ARBA00022741"/>
    </source>
</evidence>
<keyword evidence="2 9" id="KW-0321">Glycogen metabolism</keyword>
<feature type="binding site" evidence="9">
    <location>
        <position position="100"/>
    </location>
    <ligand>
        <name>alpha-D-glucose 1-phosphate</name>
        <dbReference type="ChEBI" id="CHEBI:58601"/>
    </ligand>
</feature>
<evidence type="ECO:0000256" key="1">
    <source>
        <dbReference type="ARBA" id="ARBA00010443"/>
    </source>
</evidence>
<dbReference type="InterPro" id="IPR029044">
    <property type="entry name" value="Nucleotide-diphossugar_trans"/>
</dbReference>
<comment type="similarity">
    <text evidence="1 9">Belongs to the bacterial/plant glucose-1-phosphate adenylyltransferase family.</text>
</comment>
<reference evidence="12 13" key="1">
    <citation type="submission" date="2014-07" db="EMBL/GenBank/DDBJ databases">
        <title>Draft genome of Clostridium celerecrescens 152B isolated from sediments associated with methane hydrate from Krishna Godavari basin.</title>
        <authorList>
            <person name="Honkalas V.S."/>
            <person name="Dabir A.P."/>
            <person name="Arora P."/>
            <person name="Dhakephalkar P.K."/>
        </authorList>
    </citation>
    <scope>NUCLEOTIDE SEQUENCE [LARGE SCALE GENOMIC DNA]</scope>
    <source>
        <strain evidence="12 13">152B</strain>
    </source>
</reference>
<keyword evidence="3 9" id="KW-0808">Transferase</keyword>
<dbReference type="GO" id="GO:0008878">
    <property type="term" value="F:glucose-1-phosphate adenylyltransferase activity"/>
    <property type="evidence" value="ECO:0007669"/>
    <property type="project" value="UniProtKB-UniRule"/>
</dbReference>
<keyword evidence="13" id="KW-1185">Reference proteome</keyword>
<dbReference type="InterPro" id="IPR023049">
    <property type="entry name" value="GlgC_bac"/>
</dbReference>
<evidence type="ECO:0000313" key="13">
    <source>
        <dbReference type="Proteomes" id="UP000028525"/>
    </source>
</evidence>
<feature type="domain" description="Glucose-1-phosphate adenylyltransferase/Bifunctional protein GlmU-like C-terminal hexapeptide" evidence="11">
    <location>
        <begin position="288"/>
        <end position="360"/>
    </location>
</feature>
<keyword evidence="6 9" id="KW-0067">ATP-binding</keyword>
<dbReference type="UniPathway" id="UPA00164"/>
<dbReference type="Pfam" id="PF24894">
    <property type="entry name" value="Hexapep_GlmU"/>
    <property type="match status" value="1"/>
</dbReference>
<keyword evidence="7 9" id="KW-0320">Glycogen biosynthesis</keyword>
<dbReference type="PANTHER" id="PTHR43523">
    <property type="entry name" value="GLUCOSE-1-PHOSPHATE ADENYLYLTRANSFERASE-RELATED"/>
    <property type="match status" value="1"/>
</dbReference>
<evidence type="ECO:0000256" key="4">
    <source>
        <dbReference type="ARBA" id="ARBA00022695"/>
    </source>
</evidence>
<dbReference type="Gene3D" id="2.160.10.10">
    <property type="entry name" value="Hexapeptide repeat proteins"/>
    <property type="match status" value="1"/>
</dbReference>
<dbReference type="PROSITE" id="PS00810">
    <property type="entry name" value="ADP_GLC_PYROPHOSPH_3"/>
    <property type="match status" value="1"/>
</dbReference>
<feature type="binding site" evidence="9">
    <location>
        <position position="191"/>
    </location>
    <ligand>
        <name>alpha-D-glucose 1-phosphate</name>
        <dbReference type="ChEBI" id="CHEBI:58601"/>
    </ligand>
</feature>
<dbReference type="AlphaFoldDB" id="A0A084JG59"/>
<dbReference type="CDD" id="cd02508">
    <property type="entry name" value="ADP_Glucose_PP"/>
    <property type="match status" value="1"/>
</dbReference>
<organism evidence="12 13">
    <name type="scientific">Lacrimispora celerecrescens</name>
    <dbReference type="NCBI Taxonomy" id="29354"/>
    <lineage>
        <taxon>Bacteria</taxon>
        <taxon>Bacillati</taxon>
        <taxon>Bacillota</taxon>
        <taxon>Clostridia</taxon>
        <taxon>Lachnospirales</taxon>
        <taxon>Lachnospiraceae</taxon>
        <taxon>Lacrimispora</taxon>
    </lineage>
</organism>
<name>A0A084JG59_9FIRM</name>
<dbReference type="OrthoDB" id="9801810at2"/>